<protein>
    <submittedName>
        <fullName evidence="1">ComK regulator</fullName>
    </submittedName>
</protein>
<dbReference type="InterPro" id="IPR052767">
    <property type="entry name" value="Bact_com_dev_regulator"/>
</dbReference>
<dbReference type="EMBL" id="AP018492">
    <property type="protein sequence ID" value="BBC60817.1"/>
    <property type="molecule type" value="Genomic_DNA"/>
</dbReference>
<sequence length="143" mass="16371">MIITNQLFNIEDQITQLSSAIITSNKMKNYHQAYQKMNTSSIVLKKRQAFLNSRESFEAIKNYDHYVPDYYKKKRDVHKAKRELDILPEVATFRQAELEIQTILDVIGTQIANTISQTIHVDTGNPFFEGKKKANCGGSCHGC</sequence>
<dbReference type="PANTHER" id="PTHR38448">
    <property type="entry name" value="REGULATORY PROTEIN YLBF-RELATED"/>
    <property type="match status" value="1"/>
</dbReference>
<accession>A0A2Z5Y1S7</accession>
<dbReference type="AlphaFoldDB" id="A0A2Z5Y1S7"/>
<dbReference type="RefSeq" id="WP_015694812.1">
    <property type="nucleotide sequence ID" value="NZ_AP018492.1"/>
</dbReference>
<dbReference type="Gene3D" id="1.20.1500.10">
    <property type="entry name" value="YheA/YmcA-like"/>
    <property type="match status" value="1"/>
</dbReference>
<dbReference type="InterPro" id="IPR010368">
    <property type="entry name" value="Com_YlbF"/>
</dbReference>
<evidence type="ECO:0000313" key="1">
    <source>
        <dbReference type="EMBL" id="BBC60817.1"/>
    </source>
</evidence>
<dbReference type="Proteomes" id="UP000269226">
    <property type="component" value="Chromosome"/>
</dbReference>
<dbReference type="Pfam" id="PF06133">
    <property type="entry name" value="Com_YlbF"/>
    <property type="match status" value="1"/>
</dbReference>
<dbReference type="PANTHER" id="PTHR38448:SF2">
    <property type="entry name" value="REGULATORY PROTEIN YLBF"/>
    <property type="match status" value="1"/>
</dbReference>
<dbReference type="SUPFAM" id="SSF158622">
    <property type="entry name" value="YheA/YmcA-like"/>
    <property type="match status" value="1"/>
</dbReference>
<dbReference type="GeneID" id="57043254"/>
<reference evidence="1 2" key="1">
    <citation type="submission" date="2018-01" db="EMBL/GenBank/DDBJ databases">
        <title>Whole genome sequence of Melissococcus plutonius DAT561.</title>
        <authorList>
            <person name="Okumura K."/>
            <person name="Takamatsu D."/>
            <person name="Okura M."/>
        </authorList>
    </citation>
    <scope>NUCLEOTIDE SEQUENCE [LARGE SCALE GENOMIC DNA]</scope>
    <source>
        <strain evidence="1 2">DAT561</strain>
    </source>
</reference>
<name>A0A2Z5Y1S7_9ENTE</name>
<proteinExistence type="predicted"/>
<evidence type="ECO:0000313" key="2">
    <source>
        <dbReference type="Proteomes" id="UP000269226"/>
    </source>
</evidence>
<dbReference type="InterPro" id="IPR023378">
    <property type="entry name" value="YheA/YmcA-like_dom_sf"/>
</dbReference>
<organism evidence="1 2">
    <name type="scientific">Melissococcus plutonius</name>
    <dbReference type="NCBI Taxonomy" id="33970"/>
    <lineage>
        <taxon>Bacteria</taxon>
        <taxon>Bacillati</taxon>
        <taxon>Bacillota</taxon>
        <taxon>Bacilli</taxon>
        <taxon>Lactobacillales</taxon>
        <taxon>Enterococcaceae</taxon>
        <taxon>Melissococcus</taxon>
    </lineage>
</organism>
<gene>
    <name evidence="1" type="ORF">DAT561_0698</name>
</gene>